<reference evidence="1 2" key="1">
    <citation type="submission" date="2013-03" db="EMBL/GenBank/DDBJ databases">
        <title>Reference genome for the Human Microbiome Project.</title>
        <authorList>
            <person name="Aqrawi P."/>
            <person name="Ayvaz T."/>
            <person name="Bess C."/>
            <person name="Blankenburg K."/>
            <person name="Coyle M."/>
            <person name="Deng J."/>
            <person name="Forbes L."/>
            <person name="Fowler G."/>
            <person name="Francisco L."/>
            <person name="Fu Q."/>
            <person name="Gibbs R."/>
            <person name="Gross S."/>
            <person name="Gubbala S."/>
            <person name="Hale W."/>
            <person name="Hemphill L."/>
            <person name="Highlander S."/>
            <person name="Hirani K."/>
            <person name="Jackson L."/>
            <person name="Jakkamsetti A."/>
            <person name="Javaid M."/>
            <person name="Jayaseelan J.C."/>
            <person name="Jiang H."/>
            <person name="Joshi V."/>
            <person name="Korchina V."/>
            <person name="Kovar C."/>
            <person name="Lara F."/>
            <person name="Lee S."/>
            <person name="Liu Y."/>
            <person name="Mata R."/>
            <person name="Mathew T."/>
            <person name="Munidasa M."/>
            <person name="Muzny D."/>
            <person name="Nazareth L."/>
            <person name="Ngo R."/>
            <person name="Nguyen L."/>
            <person name="Nguyen N."/>
            <person name="Okwuonu G."/>
            <person name="Ongeri F."/>
            <person name="Palculict T."/>
            <person name="Patil S."/>
            <person name="Petrosino J."/>
            <person name="Pham C."/>
            <person name="Pham P."/>
            <person name="Pu L.-L."/>
            <person name="Qin X."/>
            <person name="Qu J."/>
            <person name="Reid J."/>
            <person name="Ross M."/>
            <person name="Ruth R."/>
            <person name="Saada N."/>
            <person name="San Lucas F."/>
            <person name="Santibanez J."/>
            <person name="Shang Y."/>
            <person name="Simmons D."/>
            <person name="Song X.-Z."/>
            <person name="Tang L.-Y."/>
            <person name="Thornton R."/>
            <person name="Warren J."/>
            <person name="Weissenberger G."/>
            <person name="Wilczek-Boney K."/>
            <person name="Worley K."/>
            <person name="Youmans B."/>
            <person name="Zhang J."/>
            <person name="Zhang L."/>
            <person name="Zhao Z."/>
            <person name="Zhou C."/>
            <person name="Zhu D."/>
            <person name="Zhu Y."/>
        </authorList>
    </citation>
    <scope>NUCLEOTIDE SEQUENCE [LARGE SCALE GENOMIC DNA]</scope>
    <source>
        <strain evidence="1 2">F0333</strain>
    </source>
</reference>
<accession>N6W4H6</accession>
<dbReference type="SUPFAM" id="SSF81301">
    <property type="entry name" value="Nucleotidyltransferase"/>
    <property type="match status" value="1"/>
</dbReference>
<evidence type="ECO:0000313" key="1">
    <source>
        <dbReference type="EMBL" id="ENO17440.1"/>
    </source>
</evidence>
<dbReference type="eggNOG" id="COG2357">
    <property type="taxonomic scope" value="Bacteria"/>
</dbReference>
<dbReference type="Proteomes" id="UP000013015">
    <property type="component" value="Unassembled WGS sequence"/>
</dbReference>
<gene>
    <name evidence="1" type="ORF">HMPREF9004_1846</name>
</gene>
<proteinExistence type="predicted"/>
<protein>
    <submittedName>
        <fullName evidence="1">Uncharacterized protein</fullName>
    </submittedName>
</protein>
<dbReference type="PATRIC" id="fig|888050.3.peg.1766"/>
<dbReference type="InterPro" id="IPR043519">
    <property type="entry name" value="NT_sf"/>
</dbReference>
<sequence>MIGERLRGGDKAQLSPMCEYEEAIVPAPSKSQVRKAGSTLRAFTQGKASEQERLAALEVIAEYRRTFADPLLKVNNGLRSFLATEGIEAEVSQRLKRMETIVEKLTYREKGLDLSRMGDIGGCRIVISENNIPNIYRIWERIEYRWGSTGAGGTLMTKNSNVIEHFLLIYDRKEDKLLSSRSYGTDGDVAARAYREAELRYHDRPEIDIVLVGSDSLETVKRTHSTYFRGFTAHDLQQLVDSLSFE</sequence>
<name>N6W4H6_9ACTO</name>
<dbReference type="EMBL" id="AQHZ01000028">
    <property type="protein sequence ID" value="ENO17440.1"/>
    <property type="molecule type" value="Genomic_DNA"/>
</dbReference>
<dbReference type="Gene3D" id="3.30.460.10">
    <property type="entry name" value="Beta Polymerase, domain 2"/>
    <property type="match status" value="1"/>
</dbReference>
<dbReference type="STRING" id="888050.HMPREF9004_1846"/>
<keyword evidence="2" id="KW-1185">Reference proteome</keyword>
<comment type="caution">
    <text evidence="1">The sequence shown here is derived from an EMBL/GenBank/DDBJ whole genome shotgun (WGS) entry which is preliminary data.</text>
</comment>
<evidence type="ECO:0000313" key="2">
    <source>
        <dbReference type="Proteomes" id="UP000013015"/>
    </source>
</evidence>
<dbReference type="HOGENOM" id="CLU_1127188_0_0_11"/>
<organism evidence="1 2">
    <name type="scientific">Schaalia cardiffensis F0333</name>
    <dbReference type="NCBI Taxonomy" id="888050"/>
    <lineage>
        <taxon>Bacteria</taxon>
        <taxon>Bacillati</taxon>
        <taxon>Actinomycetota</taxon>
        <taxon>Actinomycetes</taxon>
        <taxon>Actinomycetales</taxon>
        <taxon>Actinomycetaceae</taxon>
        <taxon>Schaalia</taxon>
    </lineage>
</organism>
<dbReference type="AlphaFoldDB" id="N6W4H6"/>